<dbReference type="AlphaFoldDB" id="A0A3A4B5H7"/>
<name>A0A3A4B5H7_9ACTN</name>
<keyword evidence="2" id="KW-0489">Methyltransferase</keyword>
<evidence type="ECO:0000313" key="2">
    <source>
        <dbReference type="EMBL" id="RJL35880.1"/>
    </source>
</evidence>
<evidence type="ECO:0000313" key="3">
    <source>
        <dbReference type="Proteomes" id="UP000265768"/>
    </source>
</evidence>
<proteinExistence type="predicted"/>
<organism evidence="2 3">
    <name type="scientific">Bailinhaonella thermotolerans</name>
    <dbReference type="NCBI Taxonomy" id="1070861"/>
    <lineage>
        <taxon>Bacteria</taxon>
        <taxon>Bacillati</taxon>
        <taxon>Actinomycetota</taxon>
        <taxon>Actinomycetes</taxon>
        <taxon>Streptosporangiales</taxon>
        <taxon>Streptosporangiaceae</taxon>
        <taxon>Bailinhaonella</taxon>
    </lineage>
</organism>
<dbReference type="InterPro" id="IPR016584">
    <property type="entry name" value="MeTrfase_VrtF"/>
</dbReference>
<dbReference type="PIRSF" id="PIRSF011491">
    <property type="entry name" value="Mtase_YbcY_prd"/>
    <property type="match status" value="1"/>
</dbReference>
<gene>
    <name evidence="2" type="ORF">D5H75_03675</name>
</gene>
<dbReference type="InterPro" id="IPR029063">
    <property type="entry name" value="SAM-dependent_MTases_sf"/>
</dbReference>
<sequence length="223" mass="24473">MTPRRRPADRRLYTRARLSWYDTVVLGLVCPLVWRCPRREMVALYDRNAGARHLDLGPGTGFFLDRCAFPAPDPRITIVDLGEDVLRKVSRRLARHRPVAHRADVLAPLPFRAERFDSVGMNFLLHCLPGGMSAKAVVFDHVLPYVAPGGRVFGSTVLADGVEHGRHAARALAHLNAEGVLSNAGDSFAGLEAELARRFPDHRLTARGSVGLFEAVAPGEGAR</sequence>
<accession>A0A3A4B5H7</accession>
<dbReference type="GO" id="GO:0032259">
    <property type="term" value="P:methylation"/>
    <property type="evidence" value="ECO:0007669"/>
    <property type="project" value="UniProtKB-KW"/>
</dbReference>
<dbReference type="Pfam" id="PF08242">
    <property type="entry name" value="Methyltransf_12"/>
    <property type="match status" value="1"/>
</dbReference>
<dbReference type="SUPFAM" id="SSF53335">
    <property type="entry name" value="S-adenosyl-L-methionine-dependent methyltransferases"/>
    <property type="match status" value="1"/>
</dbReference>
<feature type="domain" description="Methyltransferase type 12" evidence="1">
    <location>
        <begin position="54"/>
        <end position="152"/>
    </location>
</feature>
<dbReference type="RefSeq" id="WP_119924853.1">
    <property type="nucleotide sequence ID" value="NZ_QZEY01000001.1"/>
</dbReference>
<protein>
    <submittedName>
        <fullName evidence="2">Class I SAM-dependent methyltransferase</fullName>
    </submittedName>
</protein>
<dbReference type="GO" id="GO:0008168">
    <property type="term" value="F:methyltransferase activity"/>
    <property type="evidence" value="ECO:0007669"/>
    <property type="project" value="UniProtKB-KW"/>
</dbReference>
<dbReference type="Proteomes" id="UP000265768">
    <property type="component" value="Unassembled WGS sequence"/>
</dbReference>
<dbReference type="OrthoDB" id="507855at2"/>
<dbReference type="InterPro" id="IPR013217">
    <property type="entry name" value="Methyltransf_12"/>
</dbReference>
<keyword evidence="3" id="KW-1185">Reference proteome</keyword>
<keyword evidence="2" id="KW-0808">Transferase</keyword>
<reference evidence="2 3" key="1">
    <citation type="submission" date="2018-09" db="EMBL/GenBank/DDBJ databases">
        <title>YIM 75507 draft genome.</title>
        <authorList>
            <person name="Tang S."/>
            <person name="Feng Y."/>
        </authorList>
    </citation>
    <scope>NUCLEOTIDE SEQUENCE [LARGE SCALE GENOMIC DNA]</scope>
    <source>
        <strain evidence="2 3">YIM 75507</strain>
    </source>
</reference>
<dbReference type="CDD" id="cd02440">
    <property type="entry name" value="AdoMet_MTases"/>
    <property type="match status" value="1"/>
</dbReference>
<comment type="caution">
    <text evidence="2">The sequence shown here is derived from an EMBL/GenBank/DDBJ whole genome shotgun (WGS) entry which is preliminary data.</text>
</comment>
<evidence type="ECO:0000259" key="1">
    <source>
        <dbReference type="Pfam" id="PF08242"/>
    </source>
</evidence>
<dbReference type="Gene3D" id="3.40.50.150">
    <property type="entry name" value="Vaccinia Virus protein VP39"/>
    <property type="match status" value="1"/>
</dbReference>
<dbReference type="EMBL" id="QZEY01000001">
    <property type="protein sequence ID" value="RJL35880.1"/>
    <property type="molecule type" value="Genomic_DNA"/>
</dbReference>